<comment type="caution">
    <text evidence="2">The sequence shown here is derived from an EMBL/GenBank/DDBJ whole genome shotgun (WGS) entry which is preliminary data.</text>
</comment>
<reference evidence="2" key="1">
    <citation type="journal article" date="2022" name="bioRxiv">
        <title>Sequencing and chromosome-scale assembly of the giantPleurodeles waltlgenome.</title>
        <authorList>
            <person name="Brown T."/>
            <person name="Elewa A."/>
            <person name="Iarovenko S."/>
            <person name="Subramanian E."/>
            <person name="Araus A.J."/>
            <person name="Petzold A."/>
            <person name="Susuki M."/>
            <person name="Suzuki K.-i.T."/>
            <person name="Hayashi T."/>
            <person name="Toyoda A."/>
            <person name="Oliveira C."/>
            <person name="Osipova E."/>
            <person name="Leigh N.D."/>
            <person name="Simon A."/>
            <person name="Yun M.H."/>
        </authorList>
    </citation>
    <scope>NUCLEOTIDE SEQUENCE</scope>
    <source>
        <strain evidence="2">20211129_DDA</strain>
        <tissue evidence="2">Liver</tissue>
    </source>
</reference>
<name>A0AAV7TBG3_PLEWA</name>
<proteinExistence type="predicted"/>
<dbReference type="EMBL" id="JANPWB010000007">
    <property type="protein sequence ID" value="KAJ1173228.1"/>
    <property type="molecule type" value="Genomic_DNA"/>
</dbReference>
<keyword evidence="3" id="KW-1185">Reference proteome</keyword>
<feature type="compositionally biased region" description="Basic and acidic residues" evidence="1">
    <location>
        <begin position="8"/>
        <end position="24"/>
    </location>
</feature>
<accession>A0AAV7TBG3</accession>
<dbReference type="AlphaFoldDB" id="A0AAV7TBG3"/>
<dbReference type="Proteomes" id="UP001066276">
    <property type="component" value="Chromosome 4_1"/>
</dbReference>
<evidence type="ECO:0000256" key="1">
    <source>
        <dbReference type="SAM" id="MobiDB-lite"/>
    </source>
</evidence>
<feature type="region of interest" description="Disordered" evidence="1">
    <location>
        <begin position="1"/>
        <end position="24"/>
    </location>
</feature>
<evidence type="ECO:0000313" key="2">
    <source>
        <dbReference type="EMBL" id="KAJ1173228.1"/>
    </source>
</evidence>
<evidence type="ECO:0000313" key="3">
    <source>
        <dbReference type="Proteomes" id="UP001066276"/>
    </source>
</evidence>
<gene>
    <name evidence="2" type="ORF">NDU88_005067</name>
</gene>
<organism evidence="2 3">
    <name type="scientific">Pleurodeles waltl</name>
    <name type="common">Iberian ribbed newt</name>
    <dbReference type="NCBI Taxonomy" id="8319"/>
    <lineage>
        <taxon>Eukaryota</taxon>
        <taxon>Metazoa</taxon>
        <taxon>Chordata</taxon>
        <taxon>Craniata</taxon>
        <taxon>Vertebrata</taxon>
        <taxon>Euteleostomi</taxon>
        <taxon>Amphibia</taxon>
        <taxon>Batrachia</taxon>
        <taxon>Caudata</taxon>
        <taxon>Salamandroidea</taxon>
        <taxon>Salamandridae</taxon>
        <taxon>Pleurodelinae</taxon>
        <taxon>Pleurodeles</taxon>
    </lineage>
</organism>
<sequence length="95" mass="10794">MPRLVRGPGRDRDADPSRSRADRRVGLLIPASRTHRRERYNAQSSTANIRRMTLAERIIPPRAYRRAHNTAQRSARWAPLSSACRAGSARLGHRV</sequence>
<protein>
    <submittedName>
        <fullName evidence="2">Uncharacterized protein</fullName>
    </submittedName>
</protein>